<accession>A0A6A6ARN3</accession>
<keyword evidence="1" id="KW-0812">Transmembrane</keyword>
<feature type="transmembrane region" description="Helical" evidence="1">
    <location>
        <begin position="60"/>
        <end position="79"/>
    </location>
</feature>
<dbReference type="EMBL" id="ML977497">
    <property type="protein sequence ID" value="KAF2134480.1"/>
    <property type="molecule type" value="Genomic_DNA"/>
</dbReference>
<dbReference type="GeneID" id="54411530"/>
<name>A0A6A6ARN3_9PLEO</name>
<proteinExistence type="predicted"/>
<protein>
    <submittedName>
        <fullName evidence="2">Uncharacterized protein</fullName>
    </submittedName>
</protein>
<dbReference type="AlphaFoldDB" id="A0A6A6ARN3"/>
<feature type="transmembrane region" description="Helical" evidence="1">
    <location>
        <begin position="28"/>
        <end position="54"/>
    </location>
</feature>
<keyword evidence="1" id="KW-1133">Transmembrane helix</keyword>
<dbReference type="RefSeq" id="XP_033528867.1">
    <property type="nucleotide sequence ID" value="XM_033671098.1"/>
</dbReference>
<keyword evidence="3" id="KW-1185">Reference proteome</keyword>
<keyword evidence="1" id="KW-0472">Membrane</keyword>
<organism evidence="2 3">
    <name type="scientific">Dothidotthia symphoricarpi CBS 119687</name>
    <dbReference type="NCBI Taxonomy" id="1392245"/>
    <lineage>
        <taxon>Eukaryota</taxon>
        <taxon>Fungi</taxon>
        <taxon>Dikarya</taxon>
        <taxon>Ascomycota</taxon>
        <taxon>Pezizomycotina</taxon>
        <taxon>Dothideomycetes</taxon>
        <taxon>Pleosporomycetidae</taxon>
        <taxon>Pleosporales</taxon>
        <taxon>Dothidotthiaceae</taxon>
        <taxon>Dothidotthia</taxon>
    </lineage>
</organism>
<sequence>MRLTAVANGRILRSGIWRRLRMMSREGLSRMVGVGLWMGGFSAEGGVMGCILLRAQFYGWVLMVDCTCGLVHLSGLLVLSRFACGVIVYSHQIGHVAVIWQ</sequence>
<evidence type="ECO:0000313" key="3">
    <source>
        <dbReference type="Proteomes" id="UP000799771"/>
    </source>
</evidence>
<gene>
    <name evidence="2" type="ORF">P153DRAFT_391821</name>
</gene>
<evidence type="ECO:0000256" key="1">
    <source>
        <dbReference type="SAM" id="Phobius"/>
    </source>
</evidence>
<evidence type="ECO:0000313" key="2">
    <source>
        <dbReference type="EMBL" id="KAF2134480.1"/>
    </source>
</evidence>
<dbReference type="Proteomes" id="UP000799771">
    <property type="component" value="Unassembled WGS sequence"/>
</dbReference>
<reference evidence="2" key="1">
    <citation type="journal article" date="2020" name="Stud. Mycol.">
        <title>101 Dothideomycetes genomes: a test case for predicting lifestyles and emergence of pathogens.</title>
        <authorList>
            <person name="Haridas S."/>
            <person name="Albert R."/>
            <person name="Binder M."/>
            <person name="Bloem J."/>
            <person name="Labutti K."/>
            <person name="Salamov A."/>
            <person name="Andreopoulos B."/>
            <person name="Baker S."/>
            <person name="Barry K."/>
            <person name="Bills G."/>
            <person name="Bluhm B."/>
            <person name="Cannon C."/>
            <person name="Castanera R."/>
            <person name="Culley D."/>
            <person name="Daum C."/>
            <person name="Ezra D."/>
            <person name="Gonzalez J."/>
            <person name="Henrissat B."/>
            <person name="Kuo A."/>
            <person name="Liang C."/>
            <person name="Lipzen A."/>
            <person name="Lutzoni F."/>
            <person name="Magnuson J."/>
            <person name="Mondo S."/>
            <person name="Nolan M."/>
            <person name="Ohm R."/>
            <person name="Pangilinan J."/>
            <person name="Park H.-J."/>
            <person name="Ramirez L."/>
            <person name="Alfaro M."/>
            <person name="Sun H."/>
            <person name="Tritt A."/>
            <person name="Yoshinaga Y."/>
            <person name="Zwiers L.-H."/>
            <person name="Turgeon B."/>
            <person name="Goodwin S."/>
            <person name="Spatafora J."/>
            <person name="Crous P."/>
            <person name="Grigoriev I."/>
        </authorList>
    </citation>
    <scope>NUCLEOTIDE SEQUENCE</scope>
    <source>
        <strain evidence="2">CBS 119687</strain>
    </source>
</reference>